<evidence type="ECO:0000313" key="10">
    <source>
        <dbReference type="EMBL" id="SMH28725.1"/>
    </source>
</evidence>
<keyword evidence="11" id="KW-1185">Reference proteome</keyword>
<reference evidence="11" key="1">
    <citation type="submission" date="2017-04" db="EMBL/GenBank/DDBJ databases">
        <authorList>
            <person name="Varghese N."/>
            <person name="Submissions S."/>
        </authorList>
    </citation>
    <scope>NUCLEOTIDE SEQUENCE [LARGE SCALE GENOMIC DNA]</scope>
    <source>
        <strain evidence="11">VKM Ac-2121</strain>
    </source>
</reference>
<dbReference type="AlphaFoldDB" id="A0A1X7MV28"/>
<evidence type="ECO:0000256" key="3">
    <source>
        <dbReference type="ARBA" id="ARBA00022679"/>
    </source>
</evidence>
<feature type="domain" description="Protein kinase" evidence="9">
    <location>
        <begin position="20"/>
        <end position="282"/>
    </location>
</feature>
<dbReference type="Gene3D" id="1.10.510.10">
    <property type="entry name" value="Transferase(Phosphotransferase) domain 1"/>
    <property type="match status" value="1"/>
</dbReference>
<dbReference type="InterPro" id="IPR008271">
    <property type="entry name" value="Ser/Thr_kinase_AS"/>
</dbReference>
<evidence type="ECO:0000256" key="8">
    <source>
        <dbReference type="SAM" id="Phobius"/>
    </source>
</evidence>
<feature type="transmembrane region" description="Helical" evidence="8">
    <location>
        <begin position="380"/>
        <end position="400"/>
    </location>
</feature>
<keyword evidence="4 7" id="KW-0547">Nucleotide-binding</keyword>
<evidence type="ECO:0000313" key="11">
    <source>
        <dbReference type="Proteomes" id="UP000193711"/>
    </source>
</evidence>
<keyword evidence="2 10" id="KW-0723">Serine/threonine-protein kinase</keyword>
<dbReference type="STRING" id="1891671.SAMN06295885_0227"/>
<dbReference type="GO" id="GO:0005524">
    <property type="term" value="F:ATP binding"/>
    <property type="evidence" value="ECO:0007669"/>
    <property type="project" value="UniProtKB-UniRule"/>
</dbReference>
<evidence type="ECO:0000256" key="1">
    <source>
        <dbReference type="ARBA" id="ARBA00012513"/>
    </source>
</evidence>
<keyword evidence="8" id="KW-0812">Transmembrane</keyword>
<gene>
    <name evidence="10" type="ORF">SAMN06295885_0227</name>
</gene>
<dbReference type="Pfam" id="PF00069">
    <property type="entry name" value="Pkinase"/>
    <property type="match status" value="1"/>
</dbReference>
<protein>
    <recommendedName>
        <fullName evidence="1">non-specific serine/threonine protein kinase</fullName>
        <ecNumber evidence="1">2.7.11.1</ecNumber>
    </recommendedName>
</protein>
<keyword evidence="3" id="KW-0808">Transferase</keyword>
<dbReference type="InterPro" id="IPR000719">
    <property type="entry name" value="Prot_kinase_dom"/>
</dbReference>
<name>A0A1X7MV28_9MICO</name>
<dbReference type="InterPro" id="IPR017441">
    <property type="entry name" value="Protein_kinase_ATP_BS"/>
</dbReference>
<keyword evidence="6 7" id="KW-0067">ATP-binding</keyword>
<dbReference type="CDD" id="cd14014">
    <property type="entry name" value="STKc_PknB_like"/>
    <property type="match status" value="1"/>
</dbReference>
<dbReference type="PROSITE" id="PS50011">
    <property type="entry name" value="PROTEIN_KINASE_DOM"/>
    <property type="match status" value="1"/>
</dbReference>
<dbReference type="Gene3D" id="3.30.200.20">
    <property type="entry name" value="Phosphorylase Kinase, domain 1"/>
    <property type="match status" value="1"/>
</dbReference>
<dbReference type="RefSeq" id="WP_129587844.1">
    <property type="nucleotide sequence ID" value="NZ_FXBM01000001.1"/>
</dbReference>
<evidence type="ECO:0000256" key="6">
    <source>
        <dbReference type="ARBA" id="ARBA00022840"/>
    </source>
</evidence>
<feature type="binding site" evidence="7">
    <location>
        <position position="49"/>
    </location>
    <ligand>
        <name>ATP</name>
        <dbReference type="ChEBI" id="CHEBI:30616"/>
    </ligand>
</feature>
<accession>A0A1X7MV28</accession>
<sequence>MASHRTGETRVVGTTVGDRYTIEELIGKGGMATVYRARDEILGRSVALKMFAPGIDDAQDLQRKSSEIRLLAALNHPALVTLYDADDGGDDTGGQAYMVMELAEGPSLAERLASGPVAPNDVASMAADLGEALHTVHTAGVVHRDVKPSNVLLVPSPLTSREFRPKLADFGIAYLIDATRITSPGTLIGTAAYLSPEQAHGDPLTSASDIYSLGLVLLESLTGRRPFTGSAIEVTMARLLRDPEVSESLGGGWSSLLGAMTRREPEERPTAIEVAESARALIDPRRDGPPTAIILPDVLGAPAGPATELMPTPGAATELMPATGAATELMPAAADATAVYPVGAPATSATAAPATPAAVTPAPVTPVPPAPARRGGPNPWLLVLVLALVAVAVGLAVILFGGDQQAPLPAVDGDLGDHLQRLRESIRP</sequence>
<dbReference type="PROSITE" id="PS00108">
    <property type="entry name" value="PROTEIN_KINASE_ST"/>
    <property type="match status" value="1"/>
</dbReference>
<dbReference type="SMART" id="SM00220">
    <property type="entry name" value="S_TKc"/>
    <property type="match status" value="1"/>
</dbReference>
<keyword evidence="8" id="KW-1133">Transmembrane helix</keyword>
<dbReference type="SUPFAM" id="SSF56112">
    <property type="entry name" value="Protein kinase-like (PK-like)"/>
    <property type="match status" value="1"/>
</dbReference>
<dbReference type="InterPro" id="IPR011009">
    <property type="entry name" value="Kinase-like_dom_sf"/>
</dbReference>
<dbReference type="OrthoDB" id="9762169at2"/>
<dbReference type="PANTHER" id="PTHR43289:SF6">
    <property type="entry name" value="SERINE_THREONINE-PROTEIN KINASE NEKL-3"/>
    <property type="match status" value="1"/>
</dbReference>
<dbReference type="Proteomes" id="UP000193711">
    <property type="component" value="Unassembled WGS sequence"/>
</dbReference>
<evidence type="ECO:0000256" key="7">
    <source>
        <dbReference type="PROSITE-ProRule" id="PRU10141"/>
    </source>
</evidence>
<evidence type="ECO:0000256" key="5">
    <source>
        <dbReference type="ARBA" id="ARBA00022777"/>
    </source>
</evidence>
<dbReference type="PROSITE" id="PS00107">
    <property type="entry name" value="PROTEIN_KINASE_ATP"/>
    <property type="match status" value="1"/>
</dbReference>
<dbReference type="PANTHER" id="PTHR43289">
    <property type="entry name" value="MITOGEN-ACTIVATED PROTEIN KINASE KINASE KINASE 20-RELATED"/>
    <property type="match status" value="1"/>
</dbReference>
<evidence type="ECO:0000256" key="4">
    <source>
        <dbReference type="ARBA" id="ARBA00022741"/>
    </source>
</evidence>
<evidence type="ECO:0000256" key="2">
    <source>
        <dbReference type="ARBA" id="ARBA00022527"/>
    </source>
</evidence>
<evidence type="ECO:0000259" key="9">
    <source>
        <dbReference type="PROSITE" id="PS50011"/>
    </source>
</evidence>
<dbReference type="EMBL" id="FXBM01000001">
    <property type="protein sequence ID" value="SMH28725.1"/>
    <property type="molecule type" value="Genomic_DNA"/>
</dbReference>
<dbReference type="EC" id="2.7.11.1" evidence="1"/>
<keyword evidence="5 10" id="KW-0418">Kinase</keyword>
<dbReference type="GO" id="GO:0004674">
    <property type="term" value="F:protein serine/threonine kinase activity"/>
    <property type="evidence" value="ECO:0007669"/>
    <property type="project" value="UniProtKB-KW"/>
</dbReference>
<keyword evidence="8" id="KW-0472">Membrane</keyword>
<organism evidence="10 11">
    <name type="scientific">Rathayibacter oskolensis</name>
    <dbReference type="NCBI Taxonomy" id="1891671"/>
    <lineage>
        <taxon>Bacteria</taxon>
        <taxon>Bacillati</taxon>
        <taxon>Actinomycetota</taxon>
        <taxon>Actinomycetes</taxon>
        <taxon>Micrococcales</taxon>
        <taxon>Microbacteriaceae</taxon>
        <taxon>Rathayibacter</taxon>
    </lineage>
</organism>
<proteinExistence type="predicted"/>